<feature type="region of interest" description="Disordered" evidence="7">
    <location>
        <begin position="186"/>
        <end position="207"/>
    </location>
</feature>
<evidence type="ECO:0000256" key="3">
    <source>
        <dbReference type="ARBA" id="ARBA00022763"/>
    </source>
</evidence>
<evidence type="ECO:0000256" key="2">
    <source>
        <dbReference type="ARBA" id="ARBA00006075"/>
    </source>
</evidence>
<comment type="similarity">
    <text evidence="2 6">Belongs to the CSM3 family.</text>
</comment>
<gene>
    <name evidence="9" type="ORF">JTE90_016282</name>
</gene>
<dbReference type="GO" id="GO:0031298">
    <property type="term" value="C:replication fork protection complex"/>
    <property type="evidence" value="ECO:0007669"/>
    <property type="project" value="TreeGrafter"/>
</dbReference>
<dbReference type="InterPro" id="IPR012923">
    <property type="entry name" value="Csm3"/>
</dbReference>
<feature type="domain" description="Chromosome segregation in meiosis protein 3" evidence="8">
    <location>
        <begin position="59"/>
        <end position="140"/>
    </location>
</feature>
<evidence type="ECO:0000313" key="10">
    <source>
        <dbReference type="Proteomes" id="UP000827092"/>
    </source>
</evidence>
<evidence type="ECO:0000256" key="1">
    <source>
        <dbReference type="ARBA" id="ARBA00004123"/>
    </source>
</evidence>
<dbReference type="GO" id="GO:0000076">
    <property type="term" value="P:DNA replication checkpoint signaling"/>
    <property type="evidence" value="ECO:0007669"/>
    <property type="project" value="UniProtKB-UniRule"/>
</dbReference>
<comment type="subcellular location">
    <subcellularLocation>
        <location evidence="1 6">Nucleus</location>
    </subcellularLocation>
</comment>
<dbReference type="GO" id="GO:0031297">
    <property type="term" value="P:replication fork processing"/>
    <property type="evidence" value="ECO:0007669"/>
    <property type="project" value="UniProtKB-UniRule"/>
</dbReference>
<feature type="region of interest" description="Disordered" evidence="7">
    <location>
        <begin position="149"/>
        <end position="170"/>
    </location>
</feature>
<feature type="region of interest" description="Disordered" evidence="7">
    <location>
        <begin position="230"/>
        <end position="263"/>
    </location>
</feature>
<keyword evidence="5 6" id="KW-0131">Cell cycle</keyword>
<evidence type="ECO:0000313" key="9">
    <source>
        <dbReference type="EMBL" id="KAG8178620.1"/>
    </source>
</evidence>
<protein>
    <recommendedName>
        <fullName evidence="6">TIMELESS-interacting protein</fullName>
    </recommendedName>
</protein>
<evidence type="ECO:0000256" key="5">
    <source>
        <dbReference type="ARBA" id="ARBA00023306"/>
    </source>
</evidence>
<accession>A0AAV6U322</accession>
<proteinExistence type="inferred from homology"/>
<dbReference type="PANTHER" id="PTHR13220:SF11">
    <property type="entry name" value="TIMELESS-INTERACTING PROTEIN"/>
    <property type="match status" value="1"/>
</dbReference>
<name>A0AAV6U322_9ARAC</name>
<comment type="caution">
    <text evidence="9">The sequence shown here is derived from an EMBL/GenBank/DDBJ whole genome shotgun (WGS) entry which is preliminary data.</text>
</comment>
<feature type="compositionally biased region" description="Polar residues" evidence="7">
    <location>
        <begin position="21"/>
        <end position="30"/>
    </location>
</feature>
<keyword evidence="3 6" id="KW-0227">DNA damage</keyword>
<dbReference type="Proteomes" id="UP000827092">
    <property type="component" value="Unassembled WGS sequence"/>
</dbReference>
<feature type="compositionally biased region" description="Low complexity" evidence="7">
    <location>
        <begin position="196"/>
        <end position="207"/>
    </location>
</feature>
<dbReference type="Pfam" id="PF07962">
    <property type="entry name" value="Swi3"/>
    <property type="match status" value="1"/>
</dbReference>
<feature type="region of interest" description="Disordered" evidence="7">
    <location>
        <begin position="1"/>
        <end position="39"/>
    </location>
</feature>
<dbReference type="GO" id="GO:0006974">
    <property type="term" value="P:DNA damage response"/>
    <property type="evidence" value="ECO:0007669"/>
    <property type="project" value="UniProtKB-KW"/>
</dbReference>
<dbReference type="AlphaFoldDB" id="A0AAV6U322"/>
<keyword evidence="10" id="KW-1185">Reference proteome</keyword>
<feature type="compositionally biased region" description="Acidic residues" evidence="7">
    <location>
        <begin position="1"/>
        <end position="20"/>
    </location>
</feature>
<evidence type="ECO:0000256" key="7">
    <source>
        <dbReference type="SAM" id="MobiDB-lite"/>
    </source>
</evidence>
<keyword evidence="4 6" id="KW-0539">Nucleus</keyword>
<dbReference type="InterPro" id="IPR040038">
    <property type="entry name" value="TIPIN/Csm3/Swi3"/>
</dbReference>
<reference evidence="9 10" key="1">
    <citation type="journal article" date="2022" name="Nat. Ecol. Evol.">
        <title>A masculinizing supergene underlies an exaggerated male reproductive morph in a spider.</title>
        <authorList>
            <person name="Hendrickx F."/>
            <person name="De Corte Z."/>
            <person name="Sonet G."/>
            <person name="Van Belleghem S.M."/>
            <person name="Kostlbacher S."/>
            <person name="Vangestel C."/>
        </authorList>
    </citation>
    <scope>NUCLEOTIDE SEQUENCE [LARGE SCALE GENOMIC DNA]</scope>
    <source>
        <strain evidence="9">W744_W776</strain>
    </source>
</reference>
<evidence type="ECO:0000256" key="4">
    <source>
        <dbReference type="ARBA" id="ARBA00023242"/>
    </source>
</evidence>
<comment type="function">
    <text evidence="6">Plays an important role in the control of DNA replication and the maintenance of replication fork stability.</text>
</comment>
<evidence type="ECO:0000256" key="6">
    <source>
        <dbReference type="RuleBase" id="RU366049"/>
    </source>
</evidence>
<dbReference type="GO" id="GO:0003677">
    <property type="term" value="F:DNA binding"/>
    <property type="evidence" value="ECO:0007669"/>
    <property type="project" value="TreeGrafter"/>
</dbReference>
<dbReference type="EMBL" id="JAFNEN010000679">
    <property type="protein sequence ID" value="KAG8178620.1"/>
    <property type="molecule type" value="Genomic_DNA"/>
</dbReference>
<dbReference type="GO" id="GO:0043111">
    <property type="term" value="P:replication fork arrest"/>
    <property type="evidence" value="ECO:0007669"/>
    <property type="project" value="TreeGrafter"/>
</dbReference>
<sequence length="475" mass="53896">MDDENDLDNIFEEYEREVDQESANKQGNDENSADAEANEVQTREIVPVPKRIIRNPRLKFNAERLCGERGIPIVTKHFKNVKFKGKGHEKEDLNKLLSALEHWSHRLFPSMKFEACLKQIEKLGKKRAVQTCLVKIRKDMPILSSDFVHDEEDEEREGEMMPKEVEELPSEDAFDRLFGETQRAEILTSTPQNKPSSGVVLGSSFGSSLTEEQRKRIEYNKMLATERRKAKMASTLATNVENSGRQSRSMLDPVHADTNNSSSYSQANLERQFDSLFDQAITHEKVAESHSENNQPTDEDYQMGSQDYDETKELSSNVNQEFESLLEMPSQKALTSEDCNKDCPENNHLTCEDTQMKLQDSGPYEPVENNYKSSDEVFGSLQQDSEKSYSEFEKNNGSMLNESSQPLVMEHCKSNRGSAVKELAESIEGSVINTEEPISDTSKISQSQVVMVANVSEMEELGLDELMDLVDEDVI</sequence>
<organism evidence="9 10">
    <name type="scientific">Oedothorax gibbosus</name>
    <dbReference type="NCBI Taxonomy" id="931172"/>
    <lineage>
        <taxon>Eukaryota</taxon>
        <taxon>Metazoa</taxon>
        <taxon>Ecdysozoa</taxon>
        <taxon>Arthropoda</taxon>
        <taxon>Chelicerata</taxon>
        <taxon>Arachnida</taxon>
        <taxon>Araneae</taxon>
        <taxon>Araneomorphae</taxon>
        <taxon>Entelegynae</taxon>
        <taxon>Araneoidea</taxon>
        <taxon>Linyphiidae</taxon>
        <taxon>Erigoninae</taxon>
        <taxon>Oedothorax</taxon>
    </lineage>
</organism>
<dbReference type="PANTHER" id="PTHR13220">
    <property type="entry name" value="TIMELESS INTERACTING-RELATED"/>
    <property type="match status" value="1"/>
</dbReference>
<evidence type="ECO:0000259" key="8">
    <source>
        <dbReference type="Pfam" id="PF07962"/>
    </source>
</evidence>
<feature type="compositionally biased region" description="Polar residues" evidence="7">
    <location>
        <begin position="235"/>
        <end position="249"/>
    </location>
</feature>